<reference evidence="2" key="1">
    <citation type="journal article" date="2023" name="Hortic. Res.">
        <title>A chromosome-level phased genome enabling allele-level studies in sweet orange: a case study on citrus Huanglongbing tolerance.</title>
        <authorList>
            <person name="Wu B."/>
            <person name="Yu Q."/>
            <person name="Deng Z."/>
            <person name="Duan Y."/>
            <person name="Luo F."/>
            <person name="Gmitter F. Jr."/>
        </authorList>
    </citation>
    <scope>NUCLEOTIDE SEQUENCE [LARGE SCALE GENOMIC DNA]</scope>
    <source>
        <strain evidence="2">cv. Valencia</strain>
    </source>
</reference>
<comment type="caution">
    <text evidence="1">The sequence shown here is derived from an EMBL/GenBank/DDBJ whole genome shotgun (WGS) entry which is preliminary data.</text>
</comment>
<gene>
    <name evidence="1" type="ORF">KPL71_024548</name>
</gene>
<evidence type="ECO:0000313" key="2">
    <source>
        <dbReference type="Proteomes" id="UP000829398"/>
    </source>
</evidence>
<name>A0ACB8IS57_CITSI</name>
<dbReference type="EMBL" id="CM039177">
    <property type="protein sequence ID" value="KAH9699937.1"/>
    <property type="molecule type" value="Genomic_DNA"/>
</dbReference>
<sequence>MRLYTLRITESTSMTDHINTLKILFSQLTMLCHNIEENERAELQLQSLPDSYDQLIINLMNNNIADSLVFDDVATSVLNEESRRKNKENRQASSQQAEALLVTRGRSMERGPSGSHNHGRSKFRRAIWHMTSRREWFYTYEPISGGFVYIGDDHALEITDIGTIKIKMFNGTIRTIEEARHVKGLKKNLLSLGQIDSHGYKTHEADACVASNGEESTIMWHLKLGHMLEQGLKILSERKLLPRLKSAETTKTACYIGNRLPSTAIRLKTAMEMWTEKPADYSYLHAFGCLVYVMYNAQERAKLYPKSRKCIFLGSDDGVKRRVVSWVSKWQTVVALSTTEAEYMATTQACKEAIWIQRTKHIRVQYYFVREVVEDGNMDLSKIHTKENLADVLTKPINTDKFVWSRSSCGLTET</sequence>
<proteinExistence type="predicted"/>
<evidence type="ECO:0000313" key="1">
    <source>
        <dbReference type="EMBL" id="KAH9699937.1"/>
    </source>
</evidence>
<keyword evidence="2" id="KW-1185">Reference proteome</keyword>
<protein>
    <submittedName>
        <fullName evidence="1">Uncharacterized protein</fullName>
    </submittedName>
</protein>
<accession>A0ACB8IS57</accession>
<dbReference type="Proteomes" id="UP000829398">
    <property type="component" value="Chromosome 8"/>
</dbReference>
<organism evidence="1 2">
    <name type="scientific">Citrus sinensis</name>
    <name type="common">Sweet orange</name>
    <name type="synonym">Citrus aurantium var. sinensis</name>
    <dbReference type="NCBI Taxonomy" id="2711"/>
    <lineage>
        <taxon>Eukaryota</taxon>
        <taxon>Viridiplantae</taxon>
        <taxon>Streptophyta</taxon>
        <taxon>Embryophyta</taxon>
        <taxon>Tracheophyta</taxon>
        <taxon>Spermatophyta</taxon>
        <taxon>Magnoliopsida</taxon>
        <taxon>eudicotyledons</taxon>
        <taxon>Gunneridae</taxon>
        <taxon>Pentapetalae</taxon>
        <taxon>rosids</taxon>
        <taxon>malvids</taxon>
        <taxon>Sapindales</taxon>
        <taxon>Rutaceae</taxon>
        <taxon>Aurantioideae</taxon>
        <taxon>Citrus</taxon>
    </lineage>
</organism>